<feature type="domain" description="GCVT N-terminal" evidence="8">
    <location>
        <begin position="6"/>
        <end position="261"/>
    </location>
</feature>
<comment type="catalytic activity">
    <reaction evidence="6">
        <text>N(6)-[(R)-S(8)-aminomethyldihydrolipoyl]-L-lysyl-[protein] + (6S)-5,6,7,8-tetrahydrofolate = N(6)-[(R)-dihydrolipoyl]-L-lysyl-[protein] + (6R)-5,10-methylene-5,6,7,8-tetrahydrofolate + NH4(+)</text>
        <dbReference type="Rhea" id="RHEA:16945"/>
        <dbReference type="Rhea" id="RHEA-COMP:10475"/>
        <dbReference type="Rhea" id="RHEA-COMP:10492"/>
        <dbReference type="ChEBI" id="CHEBI:15636"/>
        <dbReference type="ChEBI" id="CHEBI:28938"/>
        <dbReference type="ChEBI" id="CHEBI:57453"/>
        <dbReference type="ChEBI" id="CHEBI:83100"/>
        <dbReference type="ChEBI" id="CHEBI:83143"/>
        <dbReference type="EC" id="2.1.2.10"/>
    </reaction>
</comment>
<name>A0A6J4VCV8_9DEIN</name>
<dbReference type="EMBL" id="CADCWP010000118">
    <property type="protein sequence ID" value="CAA9570560.1"/>
    <property type="molecule type" value="Genomic_DNA"/>
</dbReference>
<dbReference type="EC" id="2.1.2.10" evidence="2"/>
<dbReference type="Pfam" id="PF01571">
    <property type="entry name" value="GCV_T"/>
    <property type="match status" value="1"/>
</dbReference>
<dbReference type="GO" id="GO:0006546">
    <property type="term" value="P:glycine catabolic process"/>
    <property type="evidence" value="ECO:0007669"/>
    <property type="project" value="InterPro"/>
</dbReference>
<dbReference type="GO" id="GO:0005960">
    <property type="term" value="C:glycine cleavage complex"/>
    <property type="evidence" value="ECO:0007669"/>
    <property type="project" value="InterPro"/>
</dbReference>
<evidence type="ECO:0000256" key="3">
    <source>
        <dbReference type="ARBA" id="ARBA00022576"/>
    </source>
</evidence>
<dbReference type="Pfam" id="PF08669">
    <property type="entry name" value="GCV_T_C"/>
    <property type="match status" value="1"/>
</dbReference>
<dbReference type="InterPro" id="IPR029043">
    <property type="entry name" value="GcvT/YgfZ_C"/>
</dbReference>
<comment type="similarity">
    <text evidence="1">Belongs to the GcvT family.</text>
</comment>
<evidence type="ECO:0000256" key="5">
    <source>
        <dbReference type="ARBA" id="ARBA00031395"/>
    </source>
</evidence>
<dbReference type="NCBIfam" id="NF001567">
    <property type="entry name" value="PRK00389.1"/>
    <property type="match status" value="1"/>
</dbReference>
<dbReference type="GO" id="GO:0004047">
    <property type="term" value="F:aminomethyltransferase activity"/>
    <property type="evidence" value="ECO:0007669"/>
    <property type="project" value="UniProtKB-EC"/>
</dbReference>
<evidence type="ECO:0000256" key="2">
    <source>
        <dbReference type="ARBA" id="ARBA00012616"/>
    </source>
</evidence>
<keyword evidence="10" id="KW-0489">Methyltransferase</keyword>
<dbReference type="SUPFAM" id="SSF103025">
    <property type="entry name" value="Folate-binding domain"/>
    <property type="match status" value="1"/>
</dbReference>
<sequence length="362" mass="39224">MKRTSLFDQHLAAGARMVAFAGWEMPIQYASGIHQEHLAVRESAGLFDVSHMGEIEVTGPGALSFLRFATLNDPALLGPGRGQYSMLPNDRGGLIDDLYVYHTTPEDFLPDDYLVVCNASNREAVASHLTRLARDFDADVRDVSDDFGLLALQGPGAALLLGRVTDADVGGLKKNRTLAGTLLGCEVTFARTGYTGEDGFEIFCHPEDAPALWRTLTAAGAVPCGLGARDTLRLEAGFPLFGHELTPETNPRCTDFAWVVKDKPFYGREAIWSRTCTRQLVGLRLLQRGVARQGYRVLAPAAGEDELGDKIGEVTSGTISPLTRDGIAMAWIRKAYSEPGTEVAVEVRAQPLSAVVVKPPFY</sequence>
<keyword evidence="3" id="KW-0032">Aminotransferase</keyword>
<keyword evidence="4 10" id="KW-0808">Transferase</keyword>
<evidence type="ECO:0000259" key="8">
    <source>
        <dbReference type="Pfam" id="PF01571"/>
    </source>
</evidence>
<protein>
    <recommendedName>
        <fullName evidence="2">aminomethyltransferase</fullName>
        <ecNumber evidence="2">2.1.2.10</ecNumber>
    </recommendedName>
    <alternativeName>
        <fullName evidence="5">Glycine cleavage system T protein</fullName>
    </alternativeName>
</protein>
<dbReference type="AlphaFoldDB" id="A0A6J4VCV8"/>
<evidence type="ECO:0000256" key="4">
    <source>
        <dbReference type="ARBA" id="ARBA00022679"/>
    </source>
</evidence>
<dbReference type="InterPro" id="IPR027266">
    <property type="entry name" value="TrmE/GcvT-like"/>
</dbReference>
<accession>A0A6J4VCV8</accession>
<dbReference type="GO" id="GO:0008483">
    <property type="term" value="F:transaminase activity"/>
    <property type="evidence" value="ECO:0007669"/>
    <property type="project" value="UniProtKB-KW"/>
</dbReference>
<evidence type="ECO:0000259" key="9">
    <source>
        <dbReference type="Pfam" id="PF08669"/>
    </source>
</evidence>
<dbReference type="PANTHER" id="PTHR43757:SF2">
    <property type="entry name" value="AMINOMETHYLTRANSFERASE, MITOCHONDRIAL"/>
    <property type="match status" value="1"/>
</dbReference>
<dbReference type="PANTHER" id="PTHR43757">
    <property type="entry name" value="AMINOMETHYLTRANSFERASE"/>
    <property type="match status" value="1"/>
</dbReference>
<proteinExistence type="inferred from homology"/>
<dbReference type="InterPro" id="IPR013977">
    <property type="entry name" value="GcvT_C"/>
</dbReference>
<evidence type="ECO:0000256" key="7">
    <source>
        <dbReference type="PIRSR" id="PIRSR006487-1"/>
    </source>
</evidence>
<dbReference type="InterPro" id="IPR028896">
    <property type="entry name" value="GcvT/YgfZ/DmdA"/>
</dbReference>
<dbReference type="InterPro" id="IPR006223">
    <property type="entry name" value="GcvT"/>
</dbReference>
<dbReference type="Gene3D" id="3.30.1360.120">
    <property type="entry name" value="Probable tRNA modification gtpase trme, domain 1"/>
    <property type="match status" value="1"/>
</dbReference>
<gene>
    <name evidence="10" type="ORF">AVDCRST_MAG86-1614</name>
</gene>
<dbReference type="InterPro" id="IPR006222">
    <property type="entry name" value="GCVT_N"/>
</dbReference>
<dbReference type="PIRSF" id="PIRSF006487">
    <property type="entry name" value="GcvT"/>
    <property type="match status" value="1"/>
</dbReference>
<evidence type="ECO:0000256" key="1">
    <source>
        <dbReference type="ARBA" id="ARBA00008609"/>
    </source>
</evidence>
<dbReference type="NCBIfam" id="TIGR00528">
    <property type="entry name" value="gcvT"/>
    <property type="match status" value="1"/>
</dbReference>
<evidence type="ECO:0000256" key="6">
    <source>
        <dbReference type="ARBA" id="ARBA00047665"/>
    </source>
</evidence>
<feature type="binding site" evidence="7">
    <location>
        <position position="201"/>
    </location>
    <ligand>
        <name>substrate</name>
    </ligand>
</feature>
<reference evidence="10" key="1">
    <citation type="submission" date="2020-02" db="EMBL/GenBank/DDBJ databases">
        <authorList>
            <person name="Meier V. D."/>
        </authorList>
    </citation>
    <scope>NUCLEOTIDE SEQUENCE</scope>
    <source>
        <strain evidence="10">AVDCRST_MAG86</strain>
    </source>
</reference>
<dbReference type="GO" id="GO:0005829">
    <property type="term" value="C:cytosol"/>
    <property type="evidence" value="ECO:0007669"/>
    <property type="project" value="TreeGrafter"/>
</dbReference>
<dbReference type="GO" id="GO:0008168">
    <property type="term" value="F:methyltransferase activity"/>
    <property type="evidence" value="ECO:0007669"/>
    <property type="project" value="UniProtKB-KW"/>
</dbReference>
<dbReference type="SUPFAM" id="SSF101790">
    <property type="entry name" value="Aminomethyltransferase beta-barrel domain"/>
    <property type="match status" value="1"/>
</dbReference>
<feature type="domain" description="Aminomethyltransferase C-terminal" evidence="9">
    <location>
        <begin position="278"/>
        <end position="362"/>
    </location>
</feature>
<organism evidence="10">
    <name type="scientific">uncultured Truepera sp</name>
    <dbReference type="NCBI Taxonomy" id="543023"/>
    <lineage>
        <taxon>Bacteria</taxon>
        <taxon>Thermotogati</taxon>
        <taxon>Deinococcota</taxon>
        <taxon>Deinococci</taxon>
        <taxon>Trueperales</taxon>
        <taxon>Trueperaceae</taxon>
        <taxon>Truepera</taxon>
        <taxon>environmental samples</taxon>
    </lineage>
</organism>
<dbReference type="GO" id="GO:0032259">
    <property type="term" value="P:methylation"/>
    <property type="evidence" value="ECO:0007669"/>
    <property type="project" value="UniProtKB-KW"/>
</dbReference>
<evidence type="ECO:0000313" key="10">
    <source>
        <dbReference type="EMBL" id="CAA9570560.1"/>
    </source>
</evidence>